<dbReference type="Pfam" id="PF11566">
    <property type="entry name" value="PI31_Prot_N"/>
    <property type="match status" value="1"/>
</dbReference>
<dbReference type="GO" id="GO:0006511">
    <property type="term" value="P:ubiquitin-dependent protein catabolic process"/>
    <property type="evidence" value="ECO:0000318"/>
    <property type="project" value="GO_Central"/>
</dbReference>
<feature type="region of interest" description="Disordered" evidence="3">
    <location>
        <begin position="263"/>
        <end position="309"/>
    </location>
</feature>
<dbReference type="InterPro" id="IPR021625">
    <property type="entry name" value="PI31_Prot_N"/>
</dbReference>
<keyword evidence="2" id="KW-0647">Proteasome</keyword>
<protein>
    <submittedName>
        <fullName evidence="5">Proteasome inhibitor, putative</fullName>
    </submittedName>
</protein>
<sequence>MTNEKSVIAVIRAARPCFKNNPDKVVFAVHASFLAAGYVLIATGPSAFSDSAFYTSSTEEVGIETWNDSENEYAFVYANPDKGGKKVLLKCLVINDNLLLDALADGVPDPAHLEIRIGEFVRENGGTNISDQFKNLDELVRSIDADLLSKLDDSSSSLRPTSSSNQSGSGTSDGSKCGINEPGVGPESIGSQILPSGIVIPPINPNRGSDIFPGPGAGMYPTRGGFVGDGSMLIGPNDPRWFGGDPNFPGGNPNFPGGLPGVPPGSRFDPYGPPGVPGFEPNRFARNRPRPGRGTHPDLEHFGGGSDFI</sequence>
<evidence type="ECO:0000256" key="1">
    <source>
        <dbReference type="ARBA" id="ARBA00006405"/>
    </source>
</evidence>
<evidence type="ECO:0000256" key="2">
    <source>
        <dbReference type="ARBA" id="ARBA00022942"/>
    </source>
</evidence>
<dbReference type="GO" id="GO:0043161">
    <property type="term" value="P:proteasome-mediated ubiquitin-dependent protein catabolic process"/>
    <property type="evidence" value="ECO:0007669"/>
    <property type="project" value="InterPro"/>
</dbReference>
<evidence type="ECO:0000313" key="6">
    <source>
        <dbReference type="Proteomes" id="UP000008311"/>
    </source>
</evidence>
<accession>B9T883</accession>
<evidence type="ECO:0000313" key="5">
    <source>
        <dbReference type="EMBL" id="EEF27932.1"/>
    </source>
</evidence>
<dbReference type="InterPro" id="IPR045128">
    <property type="entry name" value="PI31-like"/>
</dbReference>
<dbReference type="Gene3D" id="3.40.1000.30">
    <property type="match status" value="1"/>
</dbReference>
<dbReference type="EMBL" id="EQ974954">
    <property type="protein sequence ID" value="EEF27932.1"/>
    <property type="molecule type" value="Genomic_DNA"/>
</dbReference>
<feature type="region of interest" description="Disordered" evidence="3">
    <location>
        <begin position="152"/>
        <end position="196"/>
    </location>
</feature>
<dbReference type="STRING" id="3988.B9T883"/>
<dbReference type="AlphaFoldDB" id="B9T883"/>
<keyword evidence="6" id="KW-1185">Reference proteome</keyword>
<dbReference type="eggNOG" id="KOG4761">
    <property type="taxonomic scope" value="Eukaryota"/>
</dbReference>
<proteinExistence type="inferred from homology"/>
<comment type="similarity">
    <text evidence="1">Belongs to the proteasome inhibitor PI31 family.</text>
</comment>
<evidence type="ECO:0000259" key="4">
    <source>
        <dbReference type="Pfam" id="PF11566"/>
    </source>
</evidence>
<name>B9T883_RICCO</name>
<dbReference type="PANTHER" id="PTHR13266:SF1">
    <property type="entry name" value="PROTEASOME INHIBITOR PI31 SUBUNIT"/>
    <property type="match status" value="1"/>
</dbReference>
<dbReference type="PANTHER" id="PTHR13266">
    <property type="entry name" value="PROTEASOME INHIBITOR"/>
    <property type="match status" value="1"/>
</dbReference>
<evidence type="ECO:0000256" key="3">
    <source>
        <dbReference type="SAM" id="MobiDB-lite"/>
    </source>
</evidence>
<feature type="domain" description="PI31 proteasome regulator N-terminal" evidence="4">
    <location>
        <begin position="16"/>
        <end position="155"/>
    </location>
</feature>
<dbReference type="OrthoDB" id="68090at2759"/>
<dbReference type="GO" id="GO:0000502">
    <property type="term" value="C:proteasome complex"/>
    <property type="evidence" value="ECO:0007669"/>
    <property type="project" value="UniProtKB-KW"/>
</dbReference>
<dbReference type="InParanoid" id="B9T883"/>
<dbReference type="FunCoup" id="B9T883">
    <property type="interactions" value="2732"/>
</dbReference>
<reference evidence="6" key="1">
    <citation type="journal article" date="2010" name="Nat. Biotechnol.">
        <title>Draft genome sequence of the oilseed species Ricinus communis.</title>
        <authorList>
            <person name="Chan A.P."/>
            <person name="Crabtree J."/>
            <person name="Zhao Q."/>
            <person name="Lorenzi H."/>
            <person name="Orvis J."/>
            <person name="Puiu D."/>
            <person name="Melake-Berhan A."/>
            <person name="Jones K.M."/>
            <person name="Redman J."/>
            <person name="Chen G."/>
            <person name="Cahoon E.B."/>
            <person name="Gedil M."/>
            <person name="Stanke M."/>
            <person name="Haas B.J."/>
            <person name="Wortman J.R."/>
            <person name="Fraser-Liggett C.M."/>
            <person name="Ravel J."/>
            <person name="Rabinowicz P.D."/>
        </authorList>
    </citation>
    <scope>NUCLEOTIDE SEQUENCE [LARGE SCALE GENOMIC DNA]</scope>
    <source>
        <strain evidence="6">cv. Hale</strain>
    </source>
</reference>
<organism evidence="5 6">
    <name type="scientific">Ricinus communis</name>
    <name type="common">Castor bean</name>
    <dbReference type="NCBI Taxonomy" id="3988"/>
    <lineage>
        <taxon>Eukaryota</taxon>
        <taxon>Viridiplantae</taxon>
        <taxon>Streptophyta</taxon>
        <taxon>Embryophyta</taxon>
        <taxon>Tracheophyta</taxon>
        <taxon>Spermatophyta</taxon>
        <taxon>Magnoliopsida</taxon>
        <taxon>eudicotyledons</taxon>
        <taxon>Gunneridae</taxon>
        <taxon>Pentapetalae</taxon>
        <taxon>rosids</taxon>
        <taxon>fabids</taxon>
        <taxon>Malpighiales</taxon>
        <taxon>Euphorbiaceae</taxon>
        <taxon>Acalyphoideae</taxon>
        <taxon>Acalypheae</taxon>
        <taxon>Ricinus</taxon>
    </lineage>
</organism>
<dbReference type="KEGG" id="rcu:8259340"/>
<dbReference type="Proteomes" id="UP000008311">
    <property type="component" value="Unassembled WGS sequence"/>
</dbReference>
<dbReference type="GO" id="GO:0070628">
    <property type="term" value="F:proteasome binding"/>
    <property type="evidence" value="ECO:0007669"/>
    <property type="project" value="InterPro"/>
</dbReference>
<gene>
    <name evidence="5" type="ORF">RCOM_0128930</name>
</gene>
<dbReference type="GO" id="GO:0004866">
    <property type="term" value="F:endopeptidase inhibitor activity"/>
    <property type="evidence" value="ECO:0007669"/>
    <property type="project" value="InterPro"/>
</dbReference>
<feature type="compositionally biased region" description="Low complexity" evidence="3">
    <location>
        <begin position="154"/>
        <end position="175"/>
    </location>
</feature>